<accession>A0A9X0CCM2</accession>
<evidence type="ECO:0000256" key="1">
    <source>
        <dbReference type="ARBA" id="ARBA00006538"/>
    </source>
</evidence>
<keyword evidence="6" id="KW-1185">Reference proteome</keyword>
<feature type="domain" description="BAAT/Acyl-CoA thioester hydrolase C-terminal" evidence="4">
    <location>
        <begin position="242"/>
        <end position="449"/>
    </location>
</feature>
<dbReference type="InterPro" id="IPR014940">
    <property type="entry name" value="BAAT_C"/>
</dbReference>
<dbReference type="InterPro" id="IPR042490">
    <property type="entry name" value="Thio_Ohase/BAAT_N"/>
</dbReference>
<comment type="caution">
    <text evidence="5">The sequence shown here is derived from an EMBL/GenBank/DDBJ whole genome shotgun (WGS) entry which is preliminary data.</text>
</comment>
<dbReference type="Proteomes" id="UP001163046">
    <property type="component" value="Unassembled WGS sequence"/>
</dbReference>
<gene>
    <name evidence="5" type="ORF">OS493_036664</name>
</gene>
<dbReference type="Gene3D" id="3.40.50.1820">
    <property type="entry name" value="alpha/beta hydrolase"/>
    <property type="match status" value="1"/>
</dbReference>
<feature type="domain" description="Acyl-CoA thioester hydrolase/bile acid-CoA amino acid N-acetyltransferase" evidence="3">
    <location>
        <begin position="43"/>
        <end position="176"/>
    </location>
</feature>
<organism evidence="5 6">
    <name type="scientific">Desmophyllum pertusum</name>
    <dbReference type="NCBI Taxonomy" id="174260"/>
    <lineage>
        <taxon>Eukaryota</taxon>
        <taxon>Metazoa</taxon>
        <taxon>Cnidaria</taxon>
        <taxon>Anthozoa</taxon>
        <taxon>Hexacorallia</taxon>
        <taxon>Scleractinia</taxon>
        <taxon>Caryophylliina</taxon>
        <taxon>Caryophylliidae</taxon>
        <taxon>Desmophyllum</taxon>
    </lineage>
</organism>
<proteinExistence type="inferred from homology"/>
<feature type="active site" description="Charge relay system" evidence="2">
    <location>
        <position position="271"/>
    </location>
</feature>
<dbReference type="Pfam" id="PF04775">
    <property type="entry name" value="Bile_Hydr_Trans"/>
    <property type="match status" value="1"/>
</dbReference>
<dbReference type="InterPro" id="IPR006862">
    <property type="entry name" value="Thio_Ohase/aa_AcTrfase"/>
</dbReference>
<evidence type="ECO:0000259" key="3">
    <source>
        <dbReference type="Pfam" id="PF04775"/>
    </source>
</evidence>
<dbReference type="GO" id="GO:0006631">
    <property type="term" value="P:fatty acid metabolic process"/>
    <property type="evidence" value="ECO:0007669"/>
    <property type="project" value="TreeGrafter"/>
</dbReference>
<protein>
    <submittedName>
        <fullName evidence="5">Uncharacterized protein</fullName>
    </submittedName>
</protein>
<evidence type="ECO:0000259" key="4">
    <source>
        <dbReference type="Pfam" id="PF08840"/>
    </source>
</evidence>
<dbReference type="EMBL" id="MU827840">
    <property type="protein sequence ID" value="KAJ7319151.1"/>
    <property type="molecule type" value="Genomic_DNA"/>
</dbReference>
<sequence length="451" mass="50057">MYSLRKFVYFTRKQFTAGIISALSSYERARSVISVEPSSSLIDKKVRILVSGLEPRQDVTLAARIVSENDEVFESHAHFIACKDGRVDVDRDSSLGGSYSGVSPMGLLWSMKPAAEQRKGLRLVKRDVTKPFNVELKCFDDHIGSPSRNTSVQRPLSSVTFEKWFMADGVKRIVLEDKRFRGTLFIPPGDGPFPGVLELRGGTAGLKEHKTSLLASRGFVTLTLVYITSGISSNSGKLPPVMELDYFEEAAEWLSKHPMVLPGGIGLHGNCLGSWLVLMLASFRSDLIKATVAVSPTSLISYTSYKYKGKISENFPVDESKLIHMEDGVVLRYALPTDNDDNGTDSTFSAIPPYQNISCPLLMIIGTGDLTMNVDFTARQVYERMKKNDKGHMCTILRYPGAGHIIEPPYTPHCYASFDPFSRDSCYNPYMVWGGEMEAHAQAQEDAGQRF</sequence>
<evidence type="ECO:0000313" key="5">
    <source>
        <dbReference type="EMBL" id="KAJ7319151.1"/>
    </source>
</evidence>
<dbReference type="Pfam" id="PF08840">
    <property type="entry name" value="BAAT_C"/>
    <property type="match status" value="1"/>
</dbReference>
<dbReference type="InterPro" id="IPR029058">
    <property type="entry name" value="AB_hydrolase_fold"/>
</dbReference>
<dbReference type="OrthoDB" id="6347013at2759"/>
<dbReference type="AlphaFoldDB" id="A0A9X0CCM2"/>
<feature type="active site" description="Charge relay system" evidence="2">
    <location>
        <position position="369"/>
    </location>
</feature>
<dbReference type="PANTHER" id="PTHR10824">
    <property type="entry name" value="ACYL-COENZYME A THIOESTERASE-RELATED"/>
    <property type="match status" value="1"/>
</dbReference>
<evidence type="ECO:0000313" key="6">
    <source>
        <dbReference type="Proteomes" id="UP001163046"/>
    </source>
</evidence>
<dbReference type="SUPFAM" id="SSF53474">
    <property type="entry name" value="alpha/beta-Hydrolases"/>
    <property type="match status" value="1"/>
</dbReference>
<dbReference type="FunFam" id="2.60.40.2240:FF:000001">
    <property type="entry name" value="acyl-coenzyme A thioesterase 4"/>
    <property type="match status" value="1"/>
</dbReference>
<dbReference type="GO" id="GO:0006637">
    <property type="term" value="P:acyl-CoA metabolic process"/>
    <property type="evidence" value="ECO:0007669"/>
    <property type="project" value="InterPro"/>
</dbReference>
<evidence type="ECO:0000256" key="2">
    <source>
        <dbReference type="PIRSR" id="PIRSR016521-1"/>
    </source>
</evidence>
<dbReference type="PIRSF" id="PIRSF016521">
    <property type="entry name" value="Acyl-CoA_hydro"/>
    <property type="match status" value="1"/>
</dbReference>
<dbReference type="GO" id="GO:0047617">
    <property type="term" value="F:fatty acyl-CoA hydrolase activity"/>
    <property type="evidence" value="ECO:0007669"/>
    <property type="project" value="TreeGrafter"/>
</dbReference>
<dbReference type="PANTHER" id="PTHR10824:SF4">
    <property type="entry name" value="ACYL-COENZYME A THIOESTERASE 1-LIKE"/>
    <property type="match status" value="1"/>
</dbReference>
<dbReference type="InterPro" id="IPR016662">
    <property type="entry name" value="Acyl-CoA_thioEstase_long-chain"/>
</dbReference>
<dbReference type="Gene3D" id="2.60.40.2240">
    <property type="entry name" value="Acyl-CoA thioester hydrolase/BAAT N-terminal domain"/>
    <property type="match status" value="1"/>
</dbReference>
<name>A0A9X0CCM2_9CNID</name>
<comment type="similarity">
    <text evidence="1">Belongs to the C/M/P thioester hydrolase family.</text>
</comment>
<reference evidence="5" key="1">
    <citation type="submission" date="2023-01" db="EMBL/GenBank/DDBJ databases">
        <title>Genome assembly of the deep-sea coral Lophelia pertusa.</title>
        <authorList>
            <person name="Herrera S."/>
            <person name="Cordes E."/>
        </authorList>
    </citation>
    <scope>NUCLEOTIDE SEQUENCE</scope>
    <source>
        <strain evidence="5">USNM1676648</strain>
        <tissue evidence="5">Polyp</tissue>
    </source>
</reference>
<feature type="active site" description="Charge relay system" evidence="2">
    <location>
        <position position="404"/>
    </location>
</feature>